<dbReference type="Pfam" id="PF00482">
    <property type="entry name" value="T2SSF"/>
    <property type="match status" value="1"/>
</dbReference>
<evidence type="ECO:0000259" key="7">
    <source>
        <dbReference type="Pfam" id="PF00482"/>
    </source>
</evidence>
<keyword evidence="2" id="KW-1003">Cell membrane</keyword>
<feature type="transmembrane region" description="Helical" evidence="6">
    <location>
        <begin position="138"/>
        <end position="158"/>
    </location>
</feature>
<evidence type="ECO:0000256" key="3">
    <source>
        <dbReference type="ARBA" id="ARBA00022692"/>
    </source>
</evidence>
<dbReference type="PANTHER" id="PTHR35007">
    <property type="entry name" value="INTEGRAL MEMBRANE PROTEIN-RELATED"/>
    <property type="match status" value="1"/>
</dbReference>
<sequence>MDAFFRSPDAIIILEVGLALLAGLAVLALIIALIKLWSKPGAKERRLNILVTGSRKEEKEVAKKIFLERLSGFLMIFAPQPKAKPSWDKSKLLKDLISAGFRSKNALRVFQGLRAVLSILLPLLGLGVGVFLELKRMPLLICVFGGAFFGFFLPKYILEKKSLARGAQITKQMPNMLDLLVIAVESGLGLDAAVKRVSKDLVTSSPILAEELQVYSMELKLGSTREVALRNLAARCGVDEMSSLAGMLIQADRFGVSVGRSLRVYSDEIRTKRRQQMEEAAAKIPLKLLFPVLFMIFPAIMAVMAGPAIINIMESIIE</sequence>
<comment type="caution">
    <text evidence="8">The sequence shown here is derived from an EMBL/GenBank/DDBJ whole genome shotgun (WGS) entry which is preliminary data.</text>
</comment>
<evidence type="ECO:0000313" key="8">
    <source>
        <dbReference type="EMBL" id="KIX13799.1"/>
    </source>
</evidence>
<evidence type="ECO:0000256" key="4">
    <source>
        <dbReference type="ARBA" id="ARBA00022989"/>
    </source>
</evidence>
<protein>
    <submittedName>
        <fullName evidence="8">Type II secretion system protein</fullName>
    </submittedName>
</protein>
<proteinExistence type="predicted"/>
<dbReference type="PANTHER" id="PTHR35007:SF2">
    <property type="entry name" value="PILUS ASSEMBLE PROTEIN"/>
    <property type="match status" value="1"/>
</dbReference>
<feature type="transmembrane region" description="Helical" evidence="6">
    <location>
        <begin position="12"/>
        <end position="37"/>
    </location>
</feature>
<feature type="domain" description="Type II secretion system protein GspF" evidence="7">
    <location>
        <begin position="177"/>
        <end position="304"/>
    </location>
</feature>
<dbReference type="PATRIC" id="fig|1429043.3.peg.2783"/>
<dbReference type="AlphaFoldDB" id="A0A0D2J6L0"/>
<dbReference type="STRING" id="1429043.X474_13095"/>
<keyword evidence="3 6" id="KW-0812">Transmembrane</keyword>
<feature type="transmembrane region" description="Helical" evidence="6">
    <location>
        <begin position="288"/>
        <end position="310"/>
    </location>
</feature>
<organism evidence="8 9">
    <name type="scientific">Dethiosulfatarculus sandiegensis</name>
    <dbReference type="NCBI Taxonomy" id="1429043"/>
    <lineage>
        <taxon>Bacteria</taxon>
        <taxon>Pseudomonadati</taxon>
        <taxon>Thermodesulfobacteriota</taxon>
        <taxon>Desulfarculia</taxon>
        <taxon>Desulfarculales</taxon>
        <taxon>Desulfarculaceae</taxon>
        <taxon>Dethiosulfatarculus</taxon>
    </lineage>
</organism>
<feature type="transmembrane region" description="Helical" evidence="6">
    <location>
        <begin position="112"/>
        <end position="132"/>
    </location>
</feature>
<comment type="subcellular location">
    <subcellularLocation>
        <location evidence="1">Cell membrane</location>
        <topology evidence="1">Multi-pass membrane protein</topology>
    </subcellularLocation>
</comment>
<keyword evidence="5 6" id="KW-0472">Membrane</keyword>
<keyword evidence="4 6" id="KW-1133">Transmembrane helix</keyword>
<keyword evidence="9" id="KW-1185">Reference proteome</keyword>
<evidence type="ECO:0000313" key="9">
    <source>
        <dbReference type="Proteomes" id="UP000032233"/>
    </source>
</evidence>
<reference evidence="8 9" key="1">
    <citation type="submission" date="2013-11" db="EMBL/GenBank/DDBJ databases">
        <title>Metagenomic analysis of a methanogenic consortium involved in long chain n-alkane degradation.</title>
        <authorList>
            <person name="Davidova I.A."/>
            <person name="Callaghan A.V."/>
            <person name="Wawrik B."/>
            <person name="Pruitt S."/>
            <person name="Marks C."/>
            <person name="Duncan K.E."/>
            <person name="Suflita J.M."/>
        </authorList>
    </citation>
    <scope>NUCLEOTIDE SEQUENCE [LARGE SCALE GENOMIC DNA]</scope>
    <source>
        <strain evidence="8 9">SPR</strain>
    </source>
</reference>
<dbReference type="OrthoDB" id="9810662at2"/>
<dbReference type="InParanoid" id="A0A0D2J6L0"/>
<gene>
    <name evidence="8" type="ORF">X474_13095</name>
</gene>
<dbReference type="Proteomes" id="UP000032233">
    <property type="component" value="Unassembled WGS sequence"/>
</dbReference>
<dbReference type="InterPro" id="IPR018076">
    <property type="entry name" value="T2SS_GspF_dom"/>
</dbReference>
<evidence type="ECO:0000256" key="6">
    <source>
        <dbReference type="SAM" id="Phobius"/>
    </source>
</evidence>
<dbReference type="RefSeq" id="WP_044349000.1">
    <property type="nucleotide sequence ID" value="NZ_AZAC01000014.1"/>
</dbReference>
<accession>A0A0D2J6L0</accession>
<evidence type="ECO:0000256" key="1">
    <source>
        <dbReference type="ARBA" id="ARBA00004651"/>
    </source>
</evidence>
<dbReference type="EMBL" id="AZAC01000014">
    <property type="protein sequence ID" value="KIX13799.1"/>
    <property type="molecule type" value="Genomic_DNA"/>
</dbReference>
<evidence type="ECO:0000256" key="5">
    <source>
        <dbReference type="ARBA" id="ARBA00023136"/>
    </source>
</evidence>
<evidence type="ECO:0000256" key="2">
    <source>
        <dbReference type="ARBA" id="ARBA00022475"/>
    </source>
</evidence>
<dbReference type="GO" id="GO:0005886">
    <property type="term" value="C:plasma membrane"/>
    <property type="evidence" value="ECO:0007669"/>
    <property type="project" value="UniProtKB-SubCell"/>
</dbReference>
<name>A0A0D2J6L0_9BACT</name>